<keyword evidence="5 12" id="KW-0235">DNA replication</keyword>
<feature type="region of interest" description="Disordered" evidence="14">
    <location>
        <begin position="1039"/>
        <end position="1062"/>
    </location>
</feature>
<dbReference type="AlphaFoldDB" id="A0AA37KP87"/>
<feature type="coiled-coil region" evidence="13">
    <location>
        <begin position="418"/>
        <end position="445"/>
    </location>
</feature>
<evidence type="ECO:0000256" key="4">
    <source>
        <dbReference type="ARBA" id="ARBA00022695"/>
    </source>
</evidence>
<evidence type="ECO:0000256" key="10">
    <source>
        <dbReference type="ARBA" id="ARBA00023125"/>
    </source>
</evidence>
<dbReference type="EMBL" id="BQOL01000001">
    <property type="protein sequence ID" value="GKI17733.1"/>
    <property type="molecule type" value="Genomic_DNA"/>
</dbReference>
<keyword evidence="13" id="KW-0175">Coiled coil</keyword>
<keyword evidence="6 12" id="KW-0479">Metal-binding</keyword>
<keyword evidence="10 12" id="KW-0238">DNA-binding</keyword>
<dbReference type="SUPFAM" id="SSF52540">
    <property type="entry name" value="P-loop containing nucleoside triphosphate hydrolases"/>
    <property type="match status" value="1"/>
</dbReference>
<dbReference type="FunFam" id="3.90.580.10:FF:000001">
    <property type="entry name" value="DNA primase"/>
    <property type="match status" value="1"/>
</dbReference>
<dbReference type="Proteomes" id="UP001055105">
    <property type="component" value="Unassembled WGS sequence"/>
</dbReference>
<dbReference type="InterPro" id="IPR006171">
    <property type="entry name" value="TOPRIM_dom"/>
</dbReference>
<keyword evidence="7 12" id="KW-0863">Zinc-finger</keyword>
<dbReference type="Pfam" id="PF13155">
    <property type="entry name" value="Toprim_2"/>
    <property type="match status" value="1"/>
</dbReference>
<evidence type="ECO:0000256" key="11">
    <source>
        <dbReference type="ARBA" id="ARBA00023163"/>
    </source>
</evidence>
<dbReference type="SMART" id="SM00400">
    <property type="entry name" value="ZnF_CHCC"/>
    <property type="match status" value="1"/>
</dbReference>
<dbReference type="InterPro" id="IPR002694">
    <property type="entry name" value="Znf_CHC2"/>
</dbReference>
<dbReference type="Gene3D" id="3.40.1360.10">
    <property type="match status" value="1"/>
</dbReference>
<dbReference type="InterPro" id="IPR006295">
    <property type="entry name" value="DNA_primase_DnaG"/>
</dbReference>
<name>A0AA37KP87_9BACT</name>
<dbReference type="SUPFAM" id="SSF57783">
    <property type="entry name" value="Zinc beta-ribbon"/>
    <property type="match status" value="1"/>
</dbReference>
<dbReference type="PROSITE" id="PS50880">
    <property type="entry name" value="TOPRIM"/>
    <property type="match status" value="1"/>
</dbReference>
<dbReference type="InterPro" id="IPR034151">
    <property type="entry name" value="TOPRIM_DnaG_bac"/>
</dbReference>
<dbReference type="GO" id="GO:0005737">
    <property type="term" value="C:cytoplasm"/>
    <property type="evidence" value="ECO:0007669"/>
    <property type="project" value="TreeGrafter"/>
</dbReference>
<dbReference type="NCBIfam" id="TIGR01391">
    <property type="entry name" value="dnaG"/>
    <property type="match status" value="1"/>
</dbReference>
<evidence type="ECO:0000256" key="14">
    <source>
        <dbReference type="SAM" id="MobiDB-lite"/>
    </source>
</evidence>
<dbReference type="InterPro" id="IPR030846">
    <property type="entry name" value="DnaG_bac"/>
</dbReference>
<keyword evidence="11 12" id="KW-0804">Transcription</keyword>
<comment type="domain">
    <text evidence="12">Contains an N-terminal zinc-binding domain, a central core domain that contains the primase activity, and a C-terminal DnaB-binding domain.</text>
</comment>
<keyword evidence="4 12" id="KW-0548">Nucleotidyltransferase</keyword>
<evidence type="ECO:0000256" key="6">
    <source>
        <dbReference type="ARBA" id="ARBA00022723"/>
    </source>
</evidence>
<dbReference type="EC" id="2.7.7.101" evidence="12"/>
<dbReference type="GO" id="GO:0008270">
    <property type="term" value="F:zinc ion binding"/>
    <property type="evidence" value="ECO:0007669"/>
    <property type="project" value="UniProtKB-UniRule"/>
</dbReference>
<keyword evidence="8 12" id="KW-0862">Zinc</keyword>
<dbReference type="GO" id="GO:0006269">
    <property type="term" value="P:DNA replication, synthesis of primer"/>
    <property type="evidence" value="ECO:0007669"/>
    <property type="project" value="UniProtKB-UniRule"/>
</dbReference>
<dbReference type="Gene3D" id="3.90.580.10">
    <property type="entry name" value="Zinc finger, CHC2-type domain"/>
    <property type="match status" value="1"/>
</dbReference>
<dbReference type="InterPro" id="IPR036977">
    <property type="entry name" value="DNA_primase_Znf_CHC2"/>
</dbReference>
<keyword evidence="2 12" id="KW-0639">Primosome</keyword>
<dbReference type="CDD" id="cd03364">
    <property type="entry name" value="TOPRIM_DnaG_primases"/>
    <property type="match status" value="1"/>
</dbReference>
<dbReference type="HAMAP" id="MF_00974">
    <property type="entry name" value="DNA_primase_DnaG"/>
    <property type="match status" value="1"/>
</dbReference>
<evidence type="ECO:0000256" key="9">
    <source>
        <dbReference type="ARBA" id="ARBA00022842"/>
    </source>
</evidence>
<evidence type="ECO:0000313" key="16">
    <source>
        <dbReference type="EMBL" id="GKI17733.1"/>
    </source>
</evidence>
<comment type="function">
    <text evidence="12">RNA polymerase that catalyzes the synthesis of short RNA molecules used as primers for DNA polymerase during DNA replication.</text>
</comment>
<comment type="subunit">
    <text evidence="12">Monomer. Interacts with DnaB.</text>
</comment>
<dbReference type="GO" id="GO:0003899">
    <property type="term" value="F:DNA-directed RNA polymerase activity"/>
    <property type="evidence" value="ECO:0007669"/>
    <property type="project" value="UniProtKB-UniRule"/>
</dbReference>
<keyword evidence="1 12" id="KW-0240">DNA-directed RNA polymerase</keyword>
<comment type="caution">
    <text evidence="16">The sequence shown here is derived from an EMBL/GenBank/DDBJ whole genome shotgun (WGS) entry which is preliminary data.</text>
</comment>
<dbReference type="GO" id="GO:1990077">
    <property type="term" value="C:primosome complex"/>
    <property type="evidence" value="ECO:0007669"/>
    <property type="project" value="UniProtKB-KW"/>
</dbReference>
<evidence type="ECO:0000256" key="7">
    <source>
        <dbReference type="ARBA" id="ARBA00022771"/>
    </source>
</evidence>
<dbReference type="InterPro" id="IPR027417">
    <property type="entry name" value="P-loop_NTPase"/>
</dbReference>
<dbReference type="InterPro" id="IPR050219">
    <property type="entry name" value="DnaG_primase"/>
</dbReference>
<dbReference type="Gene3D" id="3.40.50.300">
    <property type="entry name" value="P-loop containing nucleotide triphosphate hydrolases"/>
    <property type="match status" value="1"/>
</dbReference>
<evidence type="ECO:0000259" key="15">
    <source>
        <dbReference type="PROSITE" id="PS50880"/>
    </source>
</evidence>
<dbReference type="PANTHER" id="PTHR30313">
    <property type="entry name" value="DNA PRIMASE"/>
    <property type="match status" value="1"/>
</dbReference>
<accession>A0AA37KP87</accession>
<reference evidence="16" key="1">
    <citation type="submission" date="2022-01" db="EMBL/GenBank/DDBJ databases">
        <title>Novel bile acid biosynthetic pathways are enriched in the microbiome of centenarians.</title>
        <authorList>
            <person name="Sato Y."/>
            <person name="Atarashi K."/>
            <person name="Plichta R.D."/>
            <person name="Arai Y."/>
            <person name="Sasajima S."/>
            <person name="Kearney M.S."/>
            <person name="Suda W."/>
            <person name="Takeshita K."/>
            <person name="Sasaki T."/>
            <person name="Okamoto S."/>
            <person name="Skelly N.A."/>
            <person name="Okamura Y."/>
            <person name="Vlamakis H."/>
            <person name="Li Y."/>
            <person name="Tanoue T."/>
            <person name="Takei H."/>
            <person name="Nittono H."/>
            <person name="Narushima S."/>
            <person name="Irie J."/>
            <person name="Itoh H."/>
            <person name="Moriya K."/>
            <person name="Sugiura Y."/>
            <person name="Suematsu M."/>
            <person name="Moritoki N."/>
            <person name="Shibata S."/>
            <person name="Littman R.D."/>
            <person name="Fischbach A.M."/>
            <person name="Uwamino Y."/>
            <person name="Inoue T."/>
            <person name="Honda A."/>
            <person name="Hattori M."/>
            <person name="Murai T."/>
            <person name="Xavier J.R."/>
            <person name="Hirose N."/>
            <person name="Honda K."/>
        </authorList>
    </citation>
    <scope>NUCLEOTIDE SEQUENCE</scope>
    <source>
        <strain evidence="16">CE91-St16</strain>
    </source>
</reference>
<dbReference type="Pfam" id="PF01807">
    <property type="entry name" value="Zn_ribbon_DnaG"/>
    <property type="match status" value="1"/>
</dbReference>
<keyword evidence="9" id="KW-0460">Magnesium</keyword>
<dbReference type="GO" id="GO:0000428">
    <property type="term" value="C:DNA-directed RNA polymerase complex"/>
    <property type="evidence" value="ECO:0007669"/>
    <property type="project" value="UniProtKB-KW"/>
</dbReference>
<dbReference type="InterPro" id="IPR037068">
    <property type="entry name" value="DNA_primase_core_N_sf"/>
</dbReference>
<dbReference type="RefSeq" id="WP_026318513.1">
    <property type="nucleotide sequence ID" value="NZ_AP025581.1"/>
</dbReference>
<evidence type="ECO:0000256" key="2">
    <source>
        <dbReference type="ARBA" id="ARBA00022515"/>
    </source>
</evidence>
<feature type="domain" description="Toprim" evidence="15">
    <location>
        <begin position="259"/>
        <end position="342"/>
    </location>
</feature>
<evidence type="ECO:0000256" key="12">
    <source>
        <dbReference type="HAMAP-Rule" id="MF_00974"/>
    </source>
</evidence>
<comment type="similarity">
    <text evidence="12">Belongs to the DnaG primase family.</text>
</comment>
<evidence type="ECO:0000256" key="3">
    <source>
        <dbReference type="ARBA" id="ARBA00022679"/>
    </source>
</evidence>
<evidence type="ECO:0000256" key="1">
    <source>
        <dbReference type="ARBA" id="ARBA00022478"/>
    </source>
</evidence>
<evidence type="ECO:0000256" key="5">
    <source>
        <dbReference type="ARBA" id="ARBA00022705"/>
    </source>
</evidence>
<proteinExistence type="inferred from homology"/>
<evidence type="ECO:0000256" key="13">
    <source>
        <dbReference type="SAM" id="Coils"/>
    </source>
</evidence>
<gene>
    <name evidence="12" type="primary">dnaG</name>
    <name evidence="16" type="ORF">CE91St16_06410</name>
</gene>
<dbReference type="SUPFAM" id="SSF56731">
    <property type="entry name" value="DNA primase core"/>
    <property type="match status" value="1"/>
</dbReference>
<dbReference type="PANTHER" id="PTHR30313:SF2">
    <property type="entry name" value="DNA PRIMASE"/>
    <property type="match status" value="1"/>
</dbReference>
<protein>
    <recommendedName>
        <fullName evidence="12">DNA primase</fullName>
        <ecNumber evidence="12">2.7.7.101</ecNumber>
    </recommendedName>
</protein>
<dbReference type="Gene3D" id="3.90.980.10">
    <property type="entry name" value="DNA primase, catalytic core, N-terminal domain"/>
    <property type="match status" value="1"/>
</dbReference>
<organism evidence="16 17">
    <name type="scientific">Alistipes finegoldii</name>
    <dbReference type="NCBI Taxonomy" id="214856"/>
    <lineage>
        <taxon>Bacteria</taxon>
        <taxon>Pseudomonadati</taxon>
        <taxon>Bacteroidota</taxon>
        <taxon>Bacteroidia</taxon>
        <taxon>Bacteroidales</taxon>
        <taxon>Rikenellaceae</taxon>
        <taxon>Alistipes</taxon>
    </lineage>
</organism>
<evidence type="ECO:0000313" key="17">
    <source>
        <dbReference type="Proteomes" id="UP001055105"/>
    </source>
</evidence>
<dbReference type="GO" id="GO:0003677">
    <property type="term" value="F:DNA binding"/>
    <property type="evidence" value="ECO:0007669"/>
    <property type="project" value="UniProtKB-KW"/>
</dbReference>
<comment type="catalytic activity">
    <reaction evidence="12">
        <text>ssDNA + n NTP = ssDNA/pppN(pN)n-1 hybrid + (n-1) diphosphate.</text>
        <dbReference type="EC" id="2.7.7.101"/>
    </reaction>
</comment>
<comment type="cofactor">
    <cofactor evidence="12">
        <name>Zn(2+)</name>
        <dbReference type="ChEBI" id="CHEBI:29105"/>
    </cofactor>
    <text evidence="12">Binds 1 zinc ion per monomer.</text>
</comment>
<keyword evidence="3 12" id="KW-0808">Transferase</keyword>
<evidence type="ECO:0000256" key="8">
    <source>
        <dbReference type="ARBA" id="ARBA00022833"/>
    </source>
</evidence>
<dbReference type="Pfam" id="PF08275">
    <property type="entry name" value="DNAG_N"/>
    <property type="match status" value="1"/>
</dbReference>
<dbReference type="InterPro" id="IPR013264">
    <property type="entry name" value="DNAG_N"/>
</dbReference>
<sequence>MIPEYVIDQILSKDIVSIIGGEGVSLKRAGVNYECCCPFHKEKTPSFKVSPVKGIFTCFGCSAKGNAISFVMMLYNMTFPEAVEYLAKKLNIEYKAEELTPEQKEARFRRSRIFEINQIALEYFRESYKQSLPAQKYATKERGFKEETIDNMLIGFAPYKGGFREYATQKGYKEQLLIDADLVRRSERDGSLYDTFRGRLMFTIRDRTGNIVGFSGRLMDKENPKKLPKYINTGDTAVYKKGEHLFAYFESARQAAAVRTMNLVEGNPDAIRMHQIGVDNTVAPLGTALTPKQIELIKKVADTVIIIGDMDDAGQKAVVKNAETMLREGLAVRVMEIKDNYKDPDDYFRQYSKGYEELLSNSTTDFIPWLCAHKMEGKNSQTEQIAVISEVCQLLALCRDESTVNMYLDMFAREYKNRKIWTAELQKIQLERERAQRKKEESYSEDMISEYGFYISHNSYYGAGRGNADVRWSNFILEPIVHVKDDQNARRLFRMRNDKGEEAVIKLDQRSLVSFADFRIRTESKGNYIWEAGQGELTKLKKYLFDGTPSADEIKQLGWQKRHQIYAWGNGAMDEGHFVKANDFGLVNVRGQLFYLPGCSKDTADDPQSYQFQRRFVYAITNDITLNDYATRLIEVFGDNAKVGLCFLIASLFRDLVVNVTTSFPILNLFGPKGSGKSELAHSLTSFFIPSYIAPNINNTTKAALAEAVAEVSNAIVHIDEYKNTLDIEKREFLKGLWDGAGRSRMNMDNDKKRETTAVDCGVILSGQEMPTADIALFSRLVFLTFSKTTFSDDEKRRYNELKLIEKRGLTHLTGELLKHRNQFRSNYRHMYDETAADFSVAFVGKIIEDRTFRNWVSITAAFRSIEHLLHLPFTYTEILPMVTRMCETQNLKTNENNELAGFWETVDILASSGKIWIGVDYHIKASTKKGIPIKESKTPLELPEGARYLSVSFLRISQLYAKESRDSESKKIPRDSLKYYLEHSREFLGTKKAERFKVIQNPTGFVPAGDAATGRTTTAMLFDYKMICENYGIDLDTSRSYTDNPDEQDDPEPFTPTQLSF</sequence>
<feature type="zinc finger region" description="CHC2-type" evidence="12">
    <location>
        <begin position="37"/>
        <end position="61"/>
    </location>
</feature>
<dbReference type="SMART" id="SM00493">
    <property type="entry name" value="TOPRIM"/>
    <property type="match status" value="1"/>
</dbReference>